<dbReference type="OMA" id="ANPGQHP"/>
<dbReference type="AlphaFoldDB" id="C5FF47"/>
<dbReference type="SUPFAM" id="SSF46565">
    <property type="entry name" value="Chaperone J-domain"/>
    <property type="match status" value="1"/>
</dbReference>
<feature type="region of interest" description="Disordered" evidence="1">
    <location>
        <begin position="94"/>
        <end position="231"/>
    </location>
</feature>
<dbReference type="GeneID" id="9228836"/>
<dbReference type="OrthoDB" id="10250354at2759"/>
<protein>
    <submittedName>
        <fullName evidence="3">DnaJ domain-containing protein</fullName>
    </submittedName>
</protein>
<dbReference type="InterPro" id="IPR001623">
    <property type="entry name" value="DnaJ_domain"/>
</dbReference>
<reference evidence="4" key="1">
    <citation type="journal article" date="2012" name="MBio">
        <title>Comparative genome analysis of Trichophyton rubrum and related dermatophytes reveals candidate genes involved in infection.</title>
        <authorList>
            <person name="Martinez D.A."/>
            <person name="Oliver B.G."/>
            <person name="Graeser Y."/>
            <person name="Goldberg J.M."/>
            <person name="Li W."/>
            <person name="Martinez-Rossi N.M."/>
            <person name="Monod M."/>
            <person name="Shelest E."/>
            <person name="Barton R.C."/>
            <person name="Birch E."/>
            <person name="Brakhage A.A."/>
            <person name="Chen Z."/>
            <person name="Gurr S.J."/>
            <person name="Heiman D."/>
            <person name="Heitman J."/>
            <person name="Kosti I."/>
            <person name="Rossi A."/>
            <person name="Saif S."/>
            <person name="Samalova M."/>
            <person name="Saunders C.W."/>
            <person name="Shea T."/>
            <person name="Summerbell R.C."/>
            <person name="Xu J."/>
            <person name="Young S."/>
            <person name="Zeng Q."/>
            <person name="Birren B.W."/>
            <person name="Cuomo C.A."/>
            <person name="White T.C."/>
        </authorList>
    </citation>
    <scope>NUCLEOTIDE SEQUENCE [LARGE SCALE GENOMIC DNA]</scope>
    <source>
        <strain evidence="4">ATCC MYA-4605 / CBS 113480</strain>
    </source>
</reference>
<dbReference type="VEuPathDB" id="FungiDB:MCYG_01319"/>
<dbReference type="EMBL" id="DS995701">
    <property type="protein sequence ID" value="EEQ28431.1"/>
    <property type="molecule type" value="Genomic_DNA"/>
</dbReference>
<dbReference type="RefSeq" id="XP_002851215.1">
    <property type="nucleotide sequence ID" value="XM_002851169.1"/>
</dbReference>
<dbReference type="HOGENOM" id="CLU_050546_1_1_1"/>
<accession>C5FF47</accession>
<evidence type="ECO:0000313" key="3">
    <source>
        <dbReference type="EMBL" id="EEQ28431.1"/>
    </source>
</evidence>
<dbReference type="CDD" id="cd06257">
    <property type="entry name" value="DnaJ"/>
    <property type="match status" value="1"/>
</dbReference>
<feature type="compositionally biased region" description="Polar residues" evidence="1">
    <location>
        <begin position="110"/>
        <end position="119"/>
    </location>
</feature>
<dbReference type="PANTHER" id="PTHR44873">
    <property type="entry name" value="DNAJ HOMOLOG SUBFAMILY C MEMBER 30, MITOCHONDRIAL"/>
    <property type="match status" value="1"/>
</dbReference>
<evidence type="ECO:0000259" key="2">
    <source>
        <dbReference type="PROSITE" id="PS50076"/>
    </source>
</evidence>
<dbReference type="Pfam" id="PF00226">
    <property type="entry name" value="DnaJ"/>
    <property type="match status" value="1"/>
</dbReference>
<dbReference type="PRINTS" id="PR00625">
    <property type="entry name" value="JDOMAIN"/>
</dbReference>
<dbReference type="Gene3D" id="1.10.287.110">
    <property type="entry name" value="DnaJ domain"/>
    <property type="match status" value="1"/>
</dbReference>
<name>C5FF47_ARTOC</name>
<keyword evidence="4" id="KW-1185">Reference proteome</keyword>
<dbReference type="PANTHER" id="PTHR44873:SF1">
    <property type="entry name" value="DNAJ HOMOLOG SUBFAMILY C MEMBER 30, MITOCHONDRIAL"/>
    <property type="match status" value="1"/>
</dbReference>
<dbReference type="Proteomes" id="UP000002035">
    <property type="component" value="Unassembled WGS sequence"/>
</dbReference>
<feature type="compositionally biased region" description="Low complexity" evidence="1">
    <location>
        <begin position="121"/>
        <end position="140"/>
    </location>
</feature>
<organism evidence="3 4">
    <name type="scientific">Arthroderma otae (strain ATCC MYA-4605 / CBS 113480)</name>
    <name type="common">Microsporum canis</name>
    <dbReference type="NCBI Taxonomy" id="554155"/>
    <lineage>
        <taxon>Eukaryota</taxon>
        <taxon>Fungi</taxon>
        <taxon>Dikarya</taxon>
        <taxon>Ascomycota</taxon>
        <taxon>Pezizomycotina</taxon>
        <taxon>Eurotiomycetes</taxon>
        <taxon>Eurotiomycetidae</taxon>
        <taxon>Onygenales</taxon>
        <taxon>Arthrodermataceae</taxon>
        <taxon>Microsporum</taxon>
    </lineage>
</organism>
<dbReference type="SMART" id="SM00271">
    <property type="entry name" value="DnaJ"/>
    <property type="match status" value="1"/>
</dbReference>
<evidence type="ECO:0000256" key="1">
    <source>
        <dbReference type="SAM" id="MobiDB-lite"/>
    </source>
</evidence>
<dbReference type="InterPro" id="IPR053025">
    <property type="entry name" value="Mito_ATP_Synthase-Asso"/>
</dbReference>
<feature type="compositionally biased region" description="Basic and acidic residues" evidence="1">
    <location>
        <begin position="212"/>
        <end position="223"/>
    </location>
</feature>
<dbReference type="eggNOG" id="KOG0715">
    <property type="taxonomic scope" value="Eukaryota"/>
</dbReference>
<dbReference type="STRING" id="554155.C5FF47"/>
<dbReference type="InterPro" id="IPR036869">
    <property type="entry name" value="J_dom_sf"/>
</dbReference>
<gene>
    <name evidence="3" type="ORF">MCYG_01319</name>
</gene>
<feature type="compositionally biased region" description="Basic and acidic residues" evidence="1">
    <location>
        <begin position="176"/>
        <end position="205"/>
    </location>
</feature>
<proteinExistence type="predicted"/>
<evidence type="ECO:0000313" key="4">
    <source>
        <dbReference type="Proteomes" id="UP000002035"/>
    </source>
</evidence>
<sequence>MPFCSYNPCLRHRTASLFCRPITRLRLNHFSSTAIRAAAETYYDILGVSITATTDEIKKKFYALSLAHHPDRNKDPGAADKFSSISSAYHVLANPKKRARYDREHDIRTPTAQGTTRPGTGSFSSASASSSQFGSRPASGLSKRRGTFKGPPPSFYANGGYGASHRQHQHQTHQPQQEHPEYHHSDVPHFDAGSHRRTQSHEDMRRRMRRARSAEEQKRRAAAEGETLGGGYIGDFNGGYAERELWKVEGRRTWITRVICEAETASDRVAALRQERSLLQNVNVNRSSSVQAMHLK</sequence>
<dbReference type="PROSITE" id="PS50076">
    <property type="entry name" value="DNAJ_2"/>
    <property type="match status" value="1"/>
</dbReference>
<feature type="domain" description="J" evidence="2">
    <location>
        <begin position="41"/>
        <end position="105"/>
    </location>
</feature>